<keyword evidence="7" id="KW-0862">Zinc</keyword>
<evidence type="ECO:0000256" key="5">
    <source>
        <dbReference type="ARBA" id="ARBA00022723"/>
    </source>
</evidence>
<feature type="coiled-coil region" evidence="12">
    <location>
        <begin position="113"/>
        <end position="147"/>
    </location>
</feature>
<protein>
    <recommendedName>
        <fullName evidence="14">C2H2-type domain-containing protein</fullName>
    </recommendedName>
</protein>
<feature type="region of interest" description="Disordered" evidence="13">
    <location>
        <begin position="579"/>
        <end position="769"/>
    </location>
</feature>
<evidence type="ECO:0000256" key="9">
    <source>
        <dbReference type="ARBA" id="ARBA00023212"/>
    </source>
</evidence>
<keyword evidence="9" id="KW-0206">Cytoskeleton</keyword>
<gene>
    <name evidence="15" type="ORF">GDO81_007258</name>
</gene>
<dbReference type="GO" id="GO:0060271">
    <property type="term" value="P:cilium assembly"/>
    <property type="evidence" value="ECO:0007669"/>
    <property type="project" value="TreeGrafter"/>
</dbReference>
<feature type="compositionally biased region" description="Polar residues" evidence="13">
    <location>
        <begin position="665"/>
        <end position="679"/>
    </location>
</feature>
<dbReference type="PANTHER" id="PTHR21502">
    <property type="entry name" value="ZINC FINGER PROTEIN DZIP1"/>
    <property type="match status" value="1"/>
</dbReference>
<evidence type="ECO:0000313" key="15">
    <source>
        <dbReference type="EMBL" id="KAG8580345.1"/>
    </source>
</evidence>
<dbReference type="Pfam" id="PF25977">
    <property type="entry name" value="DZIP1"/>
    <property type="match status" value="1"/>
</dbReference>
<name>A0AAV7C5U6_ENGPU</name>
<feature type="compositionally biased region" description="Polar residues" evidence="13">
    <location>
        <begin position="699"/>
        <end position="710"/>
    </location>
</feature>
<keyword evidence="5" id="KW-0479">Metal-binding</keyword>
<evidence type="ECO:0000256" key="4">
    <source>
        <dbReference type="ARBA" id="ARBA00022490"/>
    </source>
</evidence>
<keyword evidence="16" id="KW-1185">Reference proteome</keyword>
<feature type="domain" description="C2H2-type" evidence="14">
    <location>
        <begin position="170"/>
        <end position="193"/>
    </location>
</feature>
<dbReference type="GO" id="GO:0036064">
    <property type="term" value="C:ciliary basal body"/>
    <property type="evidence" value="ECO:0007669"/>
    <property type="project" value="TreeGrafter"/>
</dbReference>
<comment type="similarity">
    <text evidence="3">Belongs to the DZIP C2H2-type zinc-finger protein family.</text>
</comment>
<dbReference type="InterPro" id="IPR058883">
    <property type="entry name" value="DZIP1_dom"/>
</dbReference>
<evidence type="ECO:0000256" key="10">
    <source>
        <dbReference type="ARBA" id="ARBA00023273"/>
    </source>
</evidence>
<evidence type="ECO:0000256" key="11">
    <source>
        <dbReference type="PROSITE-ProRule" id="PRU00042"/>
    </source>
</evidence>
<feature type="coiled-coil region" evidence="12">
    <location>
        <begin position="384"/>
        <end position="411"/>
    </location>
</feature>
<dbReference type="InterPro" id="IPR051241">
    <property type="entry name" value="DZIP_RILPL"/>
</dbReference>
<evidence type="ECO:0000259" key="14">
    <source>
        <dbReference type="PROSITE" id="PS50157"/>
    </source>
</evidence>
<reference evidence="15" key="1">
    <citation type="thesis" date="2020" institute="ProQuest LLC" country="789 East Eisenhower Parkway, Ann Arbor, MI, USA">
        <title>Comparative Genomics and Chromosome Evolution.</title>
        <authorList>
            <person name="Mudd A.B."/>
        </authorList>
    </citation>
    <scope>NUCLEOTIDE SEQUENCE</scope>
    <source>
        <strain evidence="15">237g6f4</strain>
        <tissue evidence="15">Blood</tissue>
    </source>
</reference>
<dbReference type="GO" id="GO:0005737">
    <property type="term" value="C:cytoplasm"/>
    <property type="evidence" value="ECO:0007669"/>
    <property type="project" value="TreeGrafter"/>
</dbReference>
<feature type="coiled-coil region" evidence="12">
    <location>
        <begin position="316"/>
        <end position="350"/>
    </location>
</feature>
<feature type="compositionally biased region" description="Acidic residues" evidence="13">
    <location>
        <begin position="640"/>
        <end position="651"/>
    </location>
</feature>
<dbReference type="InterPro" id="IPR032714">
    <property type="entry name" value="DZIP1_N"/>
</dbReference>
<feature type="coiled-coil region" evidence="12">
    <location>
        <begin position="200"/>
        <end position="278"/>
    </location>
</feature>
<dbReference type="PROSITE" id="PS50157">
    <property type="entry name" value="ZINC_FINGER_C2H2_2"/>
    <property type="match status" value="1"/>
</dbReference>
<comment type="subcellular location">
    <subcellularLocation>
        <location evidence="2">Cytoplasm</location>
        <location evidence="2">Cytoskeleton</location>
        <location evidence="2">Cilium basal body</location>
    </subcellularLocation>
    <subcellularLocation>
        <location evidence="1">Cytoplasm</location>
        <location evidence="1">Cytoskeleton</location>
        <location evidence="1">Microtubule organizing center</location>
        <location evidence="1">Centrosome</location>
        <location evidence="1">Centriole</location>
    </subcellularLocation>
</comment>
<dbReference type="InterPro" id="IPR013087">
    <property type="entry name" value="Znf_C2H2_type"/>
</dbReference>
<evidence type="ECO:0000256" key="13">
    <source>
        <dbReference type="SAM" id="MobiDB-lite"/>
    </source>
</evidence>
<evidence type="ECO:0000256" key="2">
    <source>
        <dbReference type="ARBA" id="ARBA00004120"/>
    </source>
</evidence>
<dbReference type="EMBL" id="WNYA01000003">
    <property type="protein sequence ID" value="KAG8580345.1"/>
    <property type="molecule type" value="Genomic_DNA"/>
</dbReference>
<evidence type="ECO:0000256" key="3">
    <source>
        <dbReference type="ARBA" id="ARBA00009131"/>
    </source>
</evidence>
<keyword evidence="10" id="KW-0966">Cell projection</keyword>
<keyword evidence="6 11" id="KW-0863">Zinc-finger</keyword>
<organism evidence="15 16">
    <name type="scientific">Engystomops pustulosus</name>
    <name type="common">Tungara frog</name>
    <name type="synonym">Physalaemus pustulosus</name>
    <dbReference type="NCBI Taxonomy" id="76066"/>
    <lineage>
        <taxon>Eukaryota</taxon>
        <taxon>Metazoa</taxon>
        <taxon>Chordata</taxon>
        <taxon>Craniata</taxon>
        <taxon>Vertebrata</taxon>
        <taxon>Euteleostomi</taxon>
        <taxon>Amphibia</taxon>
        <taxon>Batrachia</taxon>
        <taxon>Anura</taxon>
        <taxon>Neobatrachia</taxon>
        <taxon>Hyloidea</taxon>
        <taxon>Leptodactylidae</taxon>
        <taxon>Leiuperinae</taxon>
        <taxon>Engystomops</taxon>
    </lineage>
</organism>
<dbReference type="Proteomes" id="UP000824782">
    <property type="component" value="Unassembled WGS sequence"/>
</dbReference>
<comment type="caution">
    <text evidence="15">The sequence shown here is derived from an EMBL/GenBank/DDBJ whole genome shotgun (WGS) entry which is preliminary data.</text>
</comment>
<dbReference type="PROSITE" id="PS00028">
    <property type="entry name" value="ZINC_FINGER_C2H2_1"/>
    <property type="match status" value="1"/>
</dbReference>
<proteinExistence type="inferred from homology"/>
<dbReference type="GO" id="GO:0005814">
    <property type="term" value="C:centriole"/>
    <property type="evidence" value="ECO:0007669"/>
    <property type="project" value="UniProtKB-SubCell"/>
</dbReference>
<evidence type="ECO:0000256" key="8">
    <source>
        <dbReference type="ARBA" id="ARBA00023054"/>
    </source>
</evidence>
<evidence type="ECO:0000256" key="6">
    <source>
        <dbReference type="ARBA" id="ARBA00022771"/>
    </source>
</evidence>
<accession>A0AAV7C5U6</accession>
<sequence length="769" mass="89070">MPGYVPNPHQYPSAPLLALSQNGTLLQSFRFRPRKDLIDWRRFSAIDVDRVAYELDITTLQETVSTVTFCNLDSEKCPYCQQPVDPVLLKVLKLAQLIIEYLLQCQEFLCNNVTQLEDQVQKAISDHQKTKDDMVKQGEELRKVKEENKIRKKLFEAQQTMFKADANNYHKCQLCDKAFMTYYHLQEHHKRRHPEVTEHEKQKKRQVDDIQEGIQELKNTLVKTQSQLETEREMEHQRRMQELEEARRKEESLIMEFARWKEEERVKLQNEMDKLRQQFISQFEDIAVKNTARFQDMENKMSVTSNLGELLDDEDRQEKQRIQRELLTMREELEKQKIEWKRKIKEMKTSHSAEREELMSENKRLRASLSSDQKARDEQFESAIQTLQSTIKSQEKVIKSQERKIRDLNSSREFKEVPQVAVEVAPVGRGKPEPSDDDESLLQRMRKIDTMRKDPNFAKQFRPILKQTLLEKLESMGVKKDSKGISLSVYKELRSILTKQYQQKVKKWPEIETERARMEKLLNKQVKKQNKNVDKELLMSTASQLSTTVQSPRSPHFITTSGSTEQVGNVRMVVSSTPLPRETAGHNTRKAMNVSPRARTPPFTSEEDTSMVDRSSYPTPKPRTNVNSQAPPIVQKPIEDISDDDWSDDSDIPLGKPSPRVVSFSKDTGNQGSVVQSMARSLERQLSKPREKPFGGIETVNSTLKSSNASEIRKSQSWDDTDSELSSLEEITDNLDQSPRKPQPALRQSADSTGSHATSIWSSTSAKGW</sequence>
<dbReference type="PANTHER" id="PTHR21502:SF8">
    <property type="entry name" value="CILIUM ASSEMBLY PROTEIN DZIP1L"/>
    <property type="match status" value="1"/>
</dbReference>
<feature type="compositionally biased region" description="Polar residues" evidence="13">
    <location>
        <begin position="749"/>
        <end position="769"/>
    </location>
</feature>
<evidence type="ECO:0000256" key="1">
    <source>
        <dbReference type="ARBA" id="ARBA00004114"/>
    </source>
</evidence>
<dbReference type="GO" id="GO:0008270">
    <property type="term" value="F:zinc ion binding"/>
    <property type="evidence" value="ECO:0007669"/>
    <property type="project" value="UniProtKB-KW"/>
</dbReference>
<evidence type="ECO:0000256" key="12">
    <source>
        <dbReference type="SAM" id="Coils"/>
    </source>
</evidence>
<keyword evidence="8 12" id="KW-0175">Coiled coil</keyword>
<feature type="compositionally biased region" description="Polar residues" evidence="13">
    <location>
        <begin position="612"/>
        <end position="630"/>
    </location>
</feature>
<dbReference type="AlphaFoldDB" id="A0AAV7C5U6"/>
<feature type="compositionally biased region" description="Basic and acidic residues" evidence="13">
    <location>
        <begin position="681"/>
        <end position="693"/>
    </location>
</feature>
<keyword evidence="4" id="KW-0963">Cytoplasm</keyword>
<evidence type="ECO:0000313" key="16">
    <source>
        <dbReference type="Proteomes" id="UP000824782"/>
    </source>
</evidence>
<evidence type="ECO:0000256" key="7">
    <source>
        <dbReference type="ARBA" id="ARBA00022833"/>
    </source>
</evidence>
<dbReference type="Pfam" id="PF13815">
    <property type="entry name" value="Dzip-like_N"/>
    <property type="match status" value="1"/>
</dbReference>